<dbReference type="SUPFAM" id="SSF47473">
    <property type="entry name" value="EF-hand"/>
    <property type="match status" value="1"/>
</dbReference>
<evidence type="ECO:0000313" key="1">
    <source>
        <dbReference type="EMBL" id="CRZ01150.1"/>
    </source>
</evidence>
<dbReference type="InterPro" id="IPR011992">
    <property type="entry name" value="EF-hand-dom_pair"/>
</dbReference>
<name>A0A0H5QGQ3_9EUKA</name>
<reference evidence="1" key="1">
    <citation type="submission" date="2015-04" db="EMBL/GenBank/DDBJ databases">
        <title>The genome sequence of the plant pathogenic Rhizarian Plasmodiophora brassicae reveals insights in its biotrophic life cycle and the origin of chitin synthesis.</title>
        <authorList>
            <person name="Schwelm A."/>
            <person name="Fogelqvist J."/>
            <person name="Knaust A."/>
            <person name="Julke S."/>
            <person name="Lilja T."/>
            <person name="Dhandapani V."/>
            <person name="Bonilla-Rosso G."/>
            <person name="Karlsson M."/>
            <person name="Shevchenko A."/>
            <person name="Choi S.R."/>
            <person name="Kim H.G."/>
            <person name="Park J.Y."/>
            <person name="Lim Y.P."/>
            <person name="Ludwig-Muller J."/>
            <person name="Dixelius C."/>
        </authorList>
    </citation>
    <scope>NUCLEOTIDE SEQUENCE</scope>
    <source>
        <tissue evidence="1">Potato root galls</tissue>
    </source>
</reference>
<accession>A0A0H5QGQ3</accession>
<dbReference type="AlphaFoldDB" id="A0A0H5QGQ3"/>
<dbReference type="EMBL" id="HACM01000708">
    <property type="protein sequence ID" value="CRZ01150.1"/>
    <property type="molecule type" value="Transcribed_RNA"/>
</dbReference>
<proteinExistence type="predicted"/>
<protein>
    <submittedName>
        <fullName evidence="1">Uncharacterized protein</fullName>
    </submittedName>
</protein>
<organism evidence="1">
    <name type="scientific">Spongospora subterranea</name>
    <dbReference type="NCBI Taxonomy" id="70186"/>
    <lineage>
        <taxon>Eukaryota</taxon>
        <taxon>Sar</taxon>
        <taxon>Rhizaria</taxon>
        <taxon>Endomyxa</taxon>
        <taxon>Phytomyxea</taxon>
        <taxon>Plasmodiophorida</taxon>
        <taxon>Plasmodiophoridae</taxon>
        <taxon>Spongospora</taxon>
    </lineage>
</organism>
<sequence length="141" mass="16091">MGNRTSRPLYDYKACCNKMRAQTLQSLRDRFHLLATNVDEIYGIFFGTSQRDDVVASSKLLSGRFAESELGQFNCLGPNFVSRVLRVINYSGSDMIQFEEFVCFAFLRDSGSRDDHIQCKMALFVLSLPFQAVQSCLRYVT</sequence>